<reference evidence="7" key="1">
    <citation type="submission" date="2016-10" db="EMBL/GenBank/DDBJ databases">
        <authorList>
            <person name="Varghese N."/>
            <person name="Submissions S."/>
        </authorList>
    </citation>
    <scope>NUCLEOTIDE SEQUENCE [LARGE SCALE GENOMIC DNA]</scope>
    <source>
        <strain evidence="7">DSM 16477</strain>
    </source>
</reference>
<evidence type="ECO:0000313" key="7">
    <source>
        <dbReference type="Proteomes" id="UP000199399"/>
    </source>
</evidence>
<proteinExistence type="inferred from homology"/>
<evidence type="ECO:0000256" key="1">
    <source>
        <dbReference type="ARBA" id="ARBA00007749"/>
    </source>
</evidence>
<dbReference type="Pfam" id="PF00753">
    <property type="entry name" value="Lactamase_B"/>
    <property type="match status" value="1"/>
</dbReference>
<dbReference type="PANTHER" id="PTHR42978">
    <property type="entry name" value="QUORUM-QUENCHING LACTONASE YTNP-RELATED-RELATED"/>
    <property type="match status" value="1"/>
</dbReference>
<comment type="similarity">
    <text evidence="1">Belongs to the metallo-beta-lactamase superfamily.</text>
</comment>
<evidence type="ECO:0000259" key="5">
    <source>
        <dbReference type="SMART" id="SM00849"/>
    </source>
</evidence>
<keyword evidence="7" id="KW-1185">Reference proteome</keyword>
<dbReference type="PANTHER" id="PTHR42978:SF6">
    <property type="entry name" value="QUORUM-QUENCHING LACTONASE YTNP-RELATED"/>
    <property type="match status" value="1"/>
</dbReference>
<dbReference type="GO" id="GO:0046872">
    <property type="term" value="F:metal ion binding"/>
    <property type="evidence" value="ECO:0007669"/>
    <property type="project" value="UniProtKB-KW"/>
</dbReference>
<dbReference type="SUPFAM" id="SSF56281">
    <property type="entry name" value="Metallo-hydrolase/oxidoreductase"/>
    <property type="match status" value="1"/>
</dbReference>
<keyword evidence="4" id="KW-0862">Zinc</keyword>
<dbReference type="GO" id="GO:0016787">
    <property type="term" value="F:hydrolase activity"/>
    <property type="evidence" value="ECO:0007669"/>
    <property type="project" value="UniProtKB-KW"/>
</dbReference>
<dbReference type="Gene3D" id="3.60.15.10">
    <property type="entry name" value="Ribonuclease Z/Hydroxyacylglutathione hydrolase-like"/>
    <property type="match status" value="1"/>
</dbReference>
<organism evidence="6 7">
    <name type="scientific">Sulfitobacter delicatus</name>
    <dbReference type="NCBI Taxonomy" id="218672"/>
    <lineage>
        <taxon>Bacteria</taxon>
        <taxon>Pseudomonadati</taxon>
        <taxon>Pseudomonadota</taxon>
        <taxon>Alphaproteobacteria</taxon>
        <taxon>Rhodobacterales</taxon>
        <taxon>Roseobacteraceae</taxon>
        <taxon>Sulfitobacter</taxon>
    </lineage>
</organism>
<dbReference type="InterPro" id="IPR001279">
    <property type="entry name" value="Metallo-B-lactamas"/>
</dbReference>
<gene>
    <name evidence="6" type="ORF">SAMN04489759_104256</name>
</gene>
<sequence length="305" mass="32978">MNLNRRTVLAGLGGVAVAQTPLRAFATSTAQIGDYEFISVSDGNLVLPRAFFFDGLPQDELVQVLEGYDLPDDQLTPPCNVTLLRHADRVVLFDAGAGPAFMPSAGMLLDSLDAAGVAPEDVTHVVFTHAHPDHLWGVLDDFDDLVFPNAAYLMGSAEWNYWRDPATVDTIGEARAAFAVGAARRLEAIEERMEEIKDGQEVLPGIMTHASFGHTPGHMSFELRQGSDALMIGGDAIGNHHVAFARPEWPSGADQDADLGAETRKRLLDQLATDQTLLMGFHLPDGGLGRVERDGEAYRFVGADQ</sequence>
<accession>A0A1G7R3I8</accession>
<protein>
    <submittedName>
        <fullName evidence="6">Glyoxylase, beta-lactamase superfamily II</fullName>
    </submittedName>
</protein>
<name>A0A1G7R3I8_9RHOB</name>
<evidence type="ECO:0000313" key="6">
    <source>
        <dbReference type="EMBL" id="SDG05332.1"/>
    </source>
</evidence>
<dbReference type="RefSeq" id="WP_093741708.1">
    <property type="nucleotide sequence ID" value="NZ_FNBP01000004.1"/>
</dbReference>
<dbReference type="EMBL" id="FNBP01000004">
    <property type="protein sequence ID" value="SDG05332.1"/>
    <property type="molecule type" value="Genomic_DNA"/>
</dbReference>
<dbReference type="InterPro" id="IPR051013">
    <property type="entry name" value="MBL_superfamily_lactonases"/>
</dbReference>
<dbReference type="Proteomes" id="UP000199399">
    <property type="component" value="Unassembled WGS sequence"/>
</dbReference>
<dbReference type="STRING" id="218672.SAMN04489759_104256"/>
<evidence type="ECO:0000256" key="3">
    <source>
        <dbReference type="ARBA" id="ARBA00022801"/>
    </source>
</evidence>
<keyword evidence="3" id="KW-0378">Hydrolase</keyword>
<evidence type="ECO:0000256" key="2">
    <source>
        <dbReference type="ARBA" id="ARBA00022723"/>
    </source>
</evidence>
<feature type="domain" description="Metallo-beta-lactamase" evidence="5">
    <location>
        <begin position="78"/>
        <end position="282"/>
    </location>
</feature>
<evidence type="ECO:0000256" key="4">
    <source>
        <dbReference type="ARBA" id="ARBA00022833"/>
    </source>
</evidence>
<dbReference type="InterPro" id="IPR036866">
    <property type="entry name" value="RibonucZ/Hydroxyglut_hydro"/>
</dbReference>
<keyword evidence="2" id="KW-0479">Metal-binding</keyword>
<dbReference type="SMART" id="SM00849">
    <property type="entry name" value="Lactamase_B"/>
    <property type="match status" value="1"/>
</dbReference>
<dbReference type="AlphaFoldDB" id="A0A1G7R3I8"/>
<dbReference type="OrthoDB" id="9773738at2"/>
<dbReference type="CDD" id="cd07720">
    <property type="entry name" value="OPHC2-like_MBL-fold"/>
    <property type="match status" value="1"/>
</dbReference>